<gene>
    <name evidence="3" type="ORF">V4C55_24900</name>
</gene>
<feature type="compositionally biased region" description="Polar residues" evidence="1">
    <location>
        <begin position="50"/>
        <end position="60"/>
    </location>
</feature>
<dbReference type="Proteomes" id="UP001494588">
    <property type="component" value="Unassembled WGS sequence"/>
</dbReference>
<organism evidence="3 4">
    <name type="scientific">Paraburkholderia sabiae</name>
    <dbReference type="NCBI Taxonomy" id="273251"/>
    <lineage>
        <taxon>Bacteria</taxon>
        <taxon>Pseudomonadati</taxon>
        <taxon>Pseudomonadota</taxon>
        <taxon>Betaproteobacteria</taxon>
        <taxon>Burkholderiales</taxon>
        <taxon>Burkholderiaceae</taxon>
        <taxon>Paraburkholderia</taxon>
    </lineage>
</organism>
<dbReference type="EMBL" id="JAZHGC010000022">
    <property type="protein sequence ID" value="MEM5288976.1"/>
    <property type="molecule type" value="Genomic_DNA"/>
</dbReference>
<accession>A0ABU9QHN3</accession>
<name>A0ABU9QHN3_9BURK</name>
<dbReference type="RefSeq" id="WP_201653686.1">
    <property type="nucleotide sequence ID" value="NZ_CAJHCS010000018.1"/>
</dbReference>
<protein>
    <submittedName>
        <fullName evidence="3">Uncharacterized protein</fullName>
    </submittedName>
</protein>
<keyword evidence="2" id="KW-0732">Signal</keyword>
<keyword evidence="4" id="KW-1185">Reference proteome</keyword>
<evidence type="ECO:0000313" key="4">
    <source>
        <dbReference type="Proteomes" id="UP001494588"/>
    </source>
</evidence>
<feature type="signal peptide" evidence="2">
    <location>
        <begin position="1"/>
        <end position="22"/>
    </location>
</feature>
<comment type="caution">
    <text evidence="3">The sequence shown here is derived from an EMBL/GenBank/DDBJ whole genome shotgun (WGS) entry which is preliminary data.</text>
</comment>
<feature type="chain" id="PRO_5047024975" evidence="2">
    <location>
        <begin position="23"/>
        <end position="95"/>
    </location>
</feature>
<sequence>MRTIVLRLIVVIACAGPALVLAQQSAAPSADQANDAQAAQAGTGNAASYGGSTNGAQQAGSTHHLFGSMFRHGSGASGKGQCVGPVSYCDIFFGS</sequence>
<reference evidence="3 4" key="1">
    <citation type="submission" date="2024-01" db="EMBL/GenBank/DDBJ databases">
        <title>The diversity of rhizobia nodulating Mimosa spp. in eleven states of Brazil covering several biomes is determined by host plant, location, and edaphic factors.</title>
        <authorList>
            <person name="Rouws L."/>
            <person name="Barauna A."/>
            <person name="Beukes C."/>
            <person name="De Faria S.M."/>
            <person name="Gross E."/>
            <person name="Dos Reis Junior F.B."/>
            <person name="Simon M."/>
            <person name="Maluk M."/>
            <person name="Odee D.W."/>
            <person name="Kenicer G."/>
            <person name="Young J.P.W."/>
            <person name="Reis V.M."/>
            <person name="Zilli J."/>
            <person name="James E.K."/>
        </authorList>
    </citation>
    <scope>NUCLEOTIDE SEQUENCE [LARGE SCALE GENOMIC DNA]</scope>
    <source>
        <strain evidence="3 4">JPY77</strain>
    </source>
</reference>
<proteinExistence type="predicted"/>
<evidence type="ECO:0000256" key="2">
    <source>
        <dbReference type="SAM" id="SignalP"/>
    </source>
</evidence>
<feature type="compositionally biased region" description="Low complexity" evidence="1">
    <location>
        <begin position="32"/>
        <end position="47"/>
    </location>
</feature>
<feature type="region of interest" description="Disordered" evidence="1">
    <location>
        <begin position="32"/>
        <end position="60"/>
    </location>
</feature>
<evidence type="ECO:0000256" key="1">
    <source>
        <dbReference type="SAM" id="MobiDB-lite"/>
    </source>
</evidence>
<evidence type="ECO:0000313" key="3">
    <source>
        <dbReference type="EMBL" id="MEM5288976.1"/>
    </source>
</evidence>